<reference evidence="2 3" key="1">
    <citation type="submission" date="2019-12" db="EMBL/GenBank/DDBJ databases">
        <authorList>
            <person name="Sun J.-Q."/>
        </authorList>
    </citation>
    <scope>NUCLEOTIDE SEQUENCE [LARGE SCALE GENOMIC DNA]</scope>
    <source>
        <strain evidence="2 3">JCM 17928</strain>
    </source>
</reference>
<sequence length="265" mass="29570">MKQLETIIQKLKNDQYFAVTITDRETYKTVCTNRMASQMVEEAGSVEKYFNKIVDEGHTEIAINPRRKNGTSFKDDGQPVKLSLRPKGEHSYEATPVVSNSPALNQPSSGQNPIFGLMAGLNGLDMAYRYQDYPKVTTENDRLKLENENLKKEVASLEKEIMQRDFSENKANGNKELVSELLGALPTVMGMLSQSKNVQGGLNGSSDTETTEILSDAKKHLIEALKNQSDGIVYYLEAVLTGMTKNEPFSIELLKLLQTNNLIQT</sequence>
<name>A0A6N8HCA5_9FLAO</name>
<comment type="caution">
    <text evidence="2">The sequence shown here is derived from an EMBL/GenBank/DDBJ whole genome shotgun (WGS) entry which is preliminary data.</text>
</comment>
<accession>A0A6N8HCA5</accession>
<gene>
    <name evidence="2" type="ORF">GN157_05580</name>
</gene>
<dbReference type="RefSeq" id="WP_157482118.1">
    <property type="nucleotide sequence ID" value="NZ_WOWP01000016.1"/>
</dbReference>
<keyword evidence="1" id="KW-0175">Coiled coil</keyword>
<dbReference type="EMBL" id="WOWP01000016">
    <property type="protein sequence ID" value="MUV03175.1"/>
    <property type="molecule type" value="Genomic_DNA"/>
</dbReference>
<proteinExistence type="predicted"/>
<protein>
    <submittedName>
        <fullName evidence="2">Uncharacterized protein</fullName>
    </submittedName>
</protein>
<keyword evidence="3" id="KW-1185">Reference proteome</keyword>
<evidence type="ECO:0000313" key="2">
    <source>
        <dbReference type="EMBL" id="MUV03175.1"/>
    </source>
</evidence>
<dbReference type="Proteomes" id="UP000433945">
    <property type="component" value="Unassembled WGS sequence"/>
</dbReference>
<dbReference type="AlphaFoldDB" id="A0A6N8HCA5"/>
<organism evidence="2 3">
    <name type="scientific">Flavobacterium rakeshii</name>
    <dbReference type="NCBI Taxonomy" id="1038845"/>
    <lineage>
        <taxon>Bacteria</taxon>
        <taxon>Pseudomonadati</taxon>
        <taxon>Bacteroidota</taxon>
        <taxon>Flavobacteriia</taxon>
        <taxon>Flavobacteriales</taxon>
        <taxon>Flavobacteriaceae</taxon>
        <taxon>Flavobacterium</taxon>
    </lineage>
</organism>
<evidence type="ECO:0000313" key="3">
    <source>
        <dbReference type="Proteomes" id="UP000433945"/>
    </source>
</evidence>
<dbReference type="OrthoDB" id="1365975at2"/>
<feature type="coiled-coil region" evidence="1">
    <location>
        <begin position="133"/>
        <end position="160"/>
    </location>
</feature>
<evidence type="ECO:0000256" key="1">
    <source>
        <dbReference type="SAM" id="Coils"/>
    </source>
</evidence>